<accession>A0ABZ2L3I1</accession>
<evidence type="ECO:0000313" key="3">
    <source>
        <dbReference type="Proteomes" id="UP001374803"/>
    </source>
</evidence>
<dbReference type="EMBL" id="CP089983">
    <property type="protein sequence ID" value="WXB05512.1"/>
    <property type="molecule type" value="Genomic_DNA"/>
</dbReference>
<feature type="chain" id="PRO_5045702980" description="Tetratricopeptide repeat protein" evidence="1">
    <location>
        <begin position="22"/>
        <end position="552"/>
    </location>
</feature>
<dbReference type="Gene3D" id="1.25.40.10">
    <property type="entry name" value="Tetratricopeptide repeat domain"/>
    <property type="match status" value="1"/>
</dbReference>
<gene>
    <name evidence="2" type="ORF">LVJ94_52530</name>
</gene>
<feature type="signal peptide" evidence="1">
    <location>
        <begin position="1"/>
        <end position="21"/>
    </location>
</feature>
<dbReference type="SUPFAM" id="SSF48452">
    <property type="entry name" value="TPR-like"/>
    <property type="match status" value="1"/>
</dbReference>
<dbReference type="InterPro" id="IPR011990">
    <property type="entry name" value="TPR-like_helical_dom_sf"/>
</dbReference>
<reference evidence="2" key="1">
    <citation type="submission" date="2021-12" db="EMBL/GenBank/DDBJ databases">
        <title>Discovery of the Pendulisporaceae a myxobacterial family with distinct sporulation behavior and unique specialized metabolism.</title>
        <authorList>
            <person name="Garcia R."/>
            <person name="Popoff A."/>
            <person name="Bader C.D."/>
            <person name="Loehr J."/>
            <person name="Walesch S."/>
            <person name="Walt C."/>
            <person name="Boldt J."/>
            <person name="Bunk B."/>
            <person name="Haeckl F.J.F.P.J."/>
            <person name="Gunesch A.P."/>
            <person name="Birkelbach J."/>
            <person name="Nuebel U."/>
            <person name="Pietschmann T."/>
            <person name="Bach T."/>
            <person name="Mueller R."/>
        </authorList>
    </citation>
    <scope>NUCLEOTIDE SEQUENCE</scope>
    <source>
        <strain evidence="2">MSr11367</strain>
    </source>
</reference>
<evidence type="ECO:0000256" key="1">
    <source>
        <dbReference type="SAM" id="SignalP"/>
    </source>
</evidence>
<dbReference type="RefSeq" id="WP_394835158.1">
    <property type="nucleotide sequence ID" value="NZ_CP089929.1"/>
</dbReference>
<name>A0ABZ2L3I1_9BACT</name>
<dbReference type="Proteomes" id="UP001374803">
    <property type="component" value="Chromosome"/>
</dbReference>
<keyword evidence="1" id="KW-0732">Signal</keyword>
<evidence type="ECO:0008006" key="4">
    <source>
        <dbReference type="Google" id="ProtNLM"/>
    </source>
</evidence>
<sequence length="552" mass="61701">MHTGRWIAGLVVLATCSAAWGQPAPKASPLNPPANEFAGATPAAANLDALTGELALLRARTSPFPKTVPVQWRLEDVRMRAAEGEELLYAGRIDEAIARLMPVVEHPRFSAFEADDAGRAAVYLLGDAFATAGAYAPARAYLTRVLKTRGTWNDRGTYARRAVRRLVEMAIESQRYAAFAEDLREVPPQAPEETRGEVWYLTARAREAAGDTEGALAAYAHVTQRSRFWAQATYLQGLIQVERGRYKEGENFFCKVADPSRQSNTTPVFADERYFAVRDLARLALGRIAHEQYRFDDSRYYYYLVPRDSDRLAEALYEGATGRYEKKDYEGARELLDELKALRVHHAYEDEAWILDAYVDLAQCKFATADEKLIAFVRRYEPVREVARRAMVDPGGMQSLLAATRSGAATDAQRTIATLLRLDNGYGIVSRQRAVLERQAEGLRMDAALVGRVDAARRELGDAETRLAKDSLARLDLRLSRLLRRARLARIESVLGRKRALEVEIEAIQSGILPAGALDSLDAARYLKDSEEYWPFEGDDWPDEFVGSEGAR</sequence>
<proteinExistence type="predicted"/>
<keyword evidence="3" id="KW-1185">Reference proteome</keyword>
<protein>
    <recommendedName>
        <fullName evidence="4">Tetratricopeptide repeat protein</fullName>
    </recommendedName>
</protein>
<evidence type="ECO:0000313" key="2">
    <source>
        <dbReference type="EMBL" id="WXB05512.1"/>
    </source>
</evidence>
<organism evidence="2 3">
    <name type="scientific">Pendulispora rubella</name>
    <dbReference type="NCBI Taxonomy" id="2741070"/>
    <lineage>
        <taxon>Bacteria</taxon>
        <taxon>Pseudomonadati</taxon>
        <taxon>Myxococcota</taxon>
        <taxon>Myxococcia</taxon>
        <taxon>Myxococcales</taxon>
        <taxon>Sorangiineae</taxon>
        <taxon>Pendulisporaceae</taxon>
        <taxon>Pendulispora</taxon>
    </lineage>
</organism>